<dbReference type="InterPro" id="IPR002641">
    <property type="entry name" value="PNPLA_dom"/>
</dbReference>
<keyword evidence="2 4" id="KW-0442">Lipid degradation</keyword>
<evidence type="ECO:0000259" key="5">
    <source>
        <dbReference type="PROSITE" id="PS51635"/>
    </source>
</evidence>
<dbReference type="Proteomes" id="UP000280960">
    <property type="component" value="Chromosome"/>
</dbReference>
<evidence type="ECO:0000313" key="6">
    <source>
        <dbReference type="EMBL" id="AYO29329.1"/>
    </source>
</evidence>
<feature type="active site" description="Nucleophile" evidence="4">
    <location>
        <position position="90"/>
    </location>
</feature>
<dbReference type="PROSITE" id="PS51635">
    <property type="entry name" value="PNPLA"/>
    <property type="match status" value="1"/>
</dbReference>
<dbReference type="AlphaFoldDB" id="A0A3G2R1W1"/>
<dbReference type="KEGG" id="bacg:D2962_00765"/>
<comment type="caution">
    <text evidence="4">Lacks conserved residue(s) required for the propagation of feature annotation.</text>
</comment>
<evidence type="ECO:0000256" key="1">
    <source>
        <dbReference type="ARBA" id="ARBA00022801"/>
    </source>
</evidence>
<name>A0A3G2R1W1_9FIRM</name>
<sequence>MRSWTKSSGSYSTRNLTGGFLMEQVKAYDTNIPAAEVTVNSTIPFRDSGSGRPRIALTLGGGGARGLAHIGVLKVLVSEGIPVDFVTGASMGAVIGGAFAAGFPVEEMEQIAIKTGIKKMLSWADFIWPRRGLVAGDRVEKNYEQITFGKNFDELDIPSTFVATDIDTGEEVRLSSGKVARALRASTAVPGIFNPVYMDGRRLVDGSIAASVPVSAAFSMGADVVIALDVRSDVDATEKLMRIKNWWNKKKNSRKVSYLALSGGFVLKYVEPVLPESISFVAKTLEFCKKKGDDYELCKDTAGSGGQNRSMIAIKPRVSHIKWFQFYKAKECITAGEKAAEEALRDLEKIM</sequence>
<dbReference type="InterPro" id="IPR050301">
    <property type="entry name" value="NTE"/>
</dbReference>
<evidence type="ECO:0000313" key="7">
    <source>
        <dbReference type="Proteomes" id="UP000280960"/>
    </source>
</evidence>
<dbReference type="InterPro" id="IPR016035">
    <property type="entry name" value="Acyl_Trfase/lysoPLipase"/>
</dbReference>
<keyword evidence="3 4" id="KW-0443">Lipid metabolism</keyword>
<feature type="domain" description="PNPLA" evidence="5">
    <location>
        <begin position="57"/>
        <end position="218"/>
    </location>
</feature>
<dbReference type="SUPFAM" id="SSF52151">
    <property type="entry name" value="FabD/lysophospholipase-like"/>
    <property type="match status" value="1"/>
</dbReference>
<accession>A0A3G2R1W1</accession>
<dbReference type="Pfam" id="PF01734">
    <property type="entry name" value="Patatin"/>
    <property type="match status" value="1"/>
</dbReference>
<dbReference type="GO" id="GO:0016042">
    <property type="term" value="P:lipid catabolic process"/>
    <property type="evidence" value="ECO:0007669"/>
    <property type="project" value="UniProtKB-UniRule"/>
</dbReference>
<proteinExistence type="predicted"/>
<dbReference type="PANTHER" id="PTHR14226:SF76">
    <property type="entry name" value="NTE FAMILY PROTEIN RSSA"/>
    <property type="match status" value="1"/>
</dbReference>
<keyword evidence="1 4" id="KW-0378">Hydrolase</keyword>
<dbReference type="GO" id="GO:0016787">
    <property type="term" value="F:hydrolase activity"/>
    <property type="evidence" value="ECO:0007669"/>
    <property type="project" value="UniProtKB-UniRule"/>
</dbReference>
<keyword evidence="7" id="KW-1185">Reference proteome</keyword>
<gene>
    <name evidence="6" type="ORF">D2962_00765</name>
</gene>
<evidence type="ECO:0000256" key="2">
    <source>
        <dbReference type="ARBA" id="ARBA00022963"/>
    </source>
</evidence>
<reference evidence="6 7" key="1">
    <citation type="submission" date="2018-10" db="EMBL/GenBank/DDBJ databases">
        <authorList>
            <person name="Zhang X."/>
        </authorList>
    </citation>
    <scope>NUCLEOTIDE SEQUENCE [LARGE SCALE GENOMIC DNA]</scope>
    <source>
        <strain evidence="6 7">SK-G1</strain>
    </source>
</reference>
<feature type="short sequence motif" description="GXSXG" evidence="4">
    <location>
        <begin position="88"/>
        <end position="92"/>
    </location>
</feature>
<feature type="active site" description="Proton acceptor" evidence="4">
    <location>
        <position position="205"/>
    </location>
</feature>
<evidence type="ECO:0000256" key="4">
    <source>
        <dbReference type="PROSITE-ProRule" id="PRU01161"/>
    </source>
</evidence>
<organism evidence="6 7">
    <name type="scientific">Biomaibacter acetigenes</name>
    <dbReference type="NCBI Taxonomy" id="2316383"/>
    <lineage>
        <taxon>Bacteria</taxon>
        <taxon>Bacillati</taxon>
        <taxon>Bacillota</taxon>
        <taxon>Clostridia</taxon>
        <taxon>Thermosediminibacterales</taxon>
        <taxon>Tepidanaerobacteraceae</taxon>
        <taxon>Biomaibacter</taxon>
    </lineage>
</organism>
<dbReference type="EMBL" id="CP033169">
    <property type="protein sequence ID" value="AYO29329.1"/>
    <property type="molecule type" value="Genomic_DNA"/>
</dbReference>
<feature type="short sequence motif" description="GXGXXG" evidence="4">
    <location>
        <begin position="61"/>
        <end position="66"/>
    </location>
</feature>
<dbReference type="Gene3D" id="3.40.1090.10">
    <property type="entry name" value="Cytosolic phospholipase A2 catalytic domain"/>
    <property type="match status" value="1"/>
</dbReference>
<protein>
    <submittedName>
        <fullName evidence="6">Phospholipase</fullName>
    </submittedName>
</protein>
<evidence type="ECO:0000256" key="3">
    <source>
        <dbReference type="ARBA" id="ARBA00023098"/>
    </source>
</evidence>
<dbReference type="PANTHER" id="PTHR14226">
    <property type="entry name" value="NEUROPATHY TARGET ESTERASE/SWISS CHEESE D.MELANOGASTER"/>
    <property type="match status" value="1"/>
</dbReference>